<keyword evidence="2" id="KW-1185">Reference proteome</keyword>
<evidence type="ECO:0000313" key="2">
    <source>
        <dbReference type="Proteomes" id="UP000541352"/>
    </source>
</evidence>
<dbReference type="Proteomes" id="UP000541352">
    <property type="component" value="Unassembled WGS sequence"/>
</dbReference>
<gene>
    <name evidence="1" type="ORF">FHS57_002466</name>
</gene>
<evidence type="ECO:0000313" key="1">
    <source>
        <dbReference type="EMBL" id="MBB3838461.1"/>
    </source>
</evidence>
<accession>A0A7W5ZJW6</accession>
<dbReference type="RefSeq" id="WP_183973918.1">
    <property type="nucleotide sequence ID" value="NZ_JACIBY010000004.1"/>
</dbReference>
<dbReference type="EMBL" id="JACIBY010000004">
    <property type="protein sequence ID" value="MBB3838461.1"/>
    <property type="molecule type" value="Genomic_DNA"/>
</dbReference>
<proteinExistence type="predicted"/>
<reference evidence="1 2" key="1">
    <citation type="submission" date="2020-08" db="EMBL/GenBank/DDBJ databases">
        <title>Genomic Encyclopedia of Type Strains, Phase IV (KMG-IV): sequencing the most valuable type-strain genomes for metagenomic binning, comparative biology and taxonomic classification.</title>
        <authorList>
            <person name="Goeker M."/>
        </authorList>
    </citation>
    <scope>NUCLEOTIDE SEQUENCE [LARGE SCALE GENOMIC DNA]</scope>
    <source>
        <strain evidence="1 2">DSM 17976</strain>
    </source>
</reference>
<comment type="caution">
    <text evidence="1">The sequence shown here is derived from an EMBL/GenBank/DDBJ whole genome shotgun (WGS) entry which is preliminary data.</text>
</comment>
<protein>
    <submittedName>
        <fullName evidence="1">Uncharacterized protein</fullName>
    </submittedName>
</protein>
<dbReference type="AlphaFoldDB" id="A0A7W5ZJW6"/>
<organism evidence="1 2">
    <name type="scientific">Runella defluvii</name>
    <dbReference type="NCBI Taxonomy" id="370973"/>
    <lineage>
        <taxon>Bacteria</taxon>
        <taxon>Pseudomonadati</taxon>
        <taxon>Bacteroidota</taxon>
        <taxon>Cytophagia</taxon>
        <taxon>Cytophagales</taxon>
        <taxon>Spirosomataceae</taxon>
        <taxon>Runella</taxon>
    </lineage>
</organism>
<sequence length="313" mass="34645">MKNRNKSVGIFAVVRCFWVGCFFFFLGEIGYAQSVVISPSKSTFLHNSTSDSVVIRGKSSVPLTLQSDQSFIMLPLYTKNNTFVGGMYGLDKQLKIWGYEGLEFQIDDIPAAHFEFGSFFVGESGKSKAALDVEGTNGIGTIRSRELDFNQVSDSERRPVFADKDGILRVSNTSNYYQSYNFSSVQAQDWDDQLRKGSGYAWFNSTNAGKTMYLPVNLPDGVVITNVRMYVLDNSASNISFVFSKNTHTTNAFTTIATAQTSTNVAAIGSVAASVTETVDNQNNSYYVNISSVGNWTGDTLRFHSLVITYQHR</sequence>
<name>A0A7W5ZJW6_9BACT</name>